<feature type="binding site" evidence="5 7">
    <location>
        <position position="247"/>
    </location>
    <ligand>
        <name>Mn(2+)</name>
        <dbReference type="ChEBI" id="CHEBI:29035"/>
        <label>1</label>
    </ligand>
</feature>
<name>A0A967ECN6_9FLAO</name>
<evidence type="ECO:0000256" key="7">
    <source>
        <dbReference type="PIRSR" id="PIRSR036979-1"/>
    </source>
</evidence>
<dbReference type="InterPro" id="IPR005923">
    <property type="entry name" value="HutG"/>
</dbReference>
<dbReference type="PANTHER" id="PTHR11358:SF35">
    <property type="entry name" value="FORMIMIDOYLGLUTAMASE"/>
    <property type="match status" value="1"/>
</dbReference>
<sequence length="318" mass="35713">MTYKKTSPEIYKGRSSKEQLYLHEKLICLDFQEEIIKKSPKKTIVLLGYACDEGVKRNQGRTGTVSGPDAIRGALGKMPNHLSEGTRFLDVGTIGCLDGDLEATQTQLCHLVDQLLEKGVFPVLLGGGHDIAYGHFNGIKKHRGPQKAIGIINFDAHFDLRDTTNGNNSGTPFYQIAQDCKKEGSEFRYFCLGIRQDANDPVLYKTAEELQVHYLERHHFQMHYLEHVQLRLIQFIEDVDCLYVTVDLDGFSTAYAPGVSAPSAMGFSPDIVLECLKLIIDSRKLISIDFAEMNPAYDIDDRTAKLAASLIHFVIHRY</sequence>
<feature type="binding site" evidence="5">
    <location>
        <position position="155"/>
    </location>
    <ligand>
        <name>Mn(2+)</name>
        <dbReference type="ChEBI" id="CHEBI:29035"/>
        <label>2</label>
    </ligand>
</feature>
<feature type="binding site" evidence="5">
    <location>
        <position position="247"/>
    </location>
    <ligand>
        <name>Mn(2+)</name>
        <dbReference type="ChEBI" id="CHEBI:29035"/>
        <label>2</label>
    </ligand>
</feature>
<evidence type="ECO:0000313" key="10">
    <source>
        <dbReference type="Proteomes" id="UP000707206"/>
    </source>
</evidence>
<dbReference type="GO" id="GO:0019556">
    <property type="term" value="P:L-histidine catabolic process to glutamate and formamide"/>
    <property type="evidence" value="ECO:0007669"/>
    <property type="project" value="UniProtKB-UniRule"/>
</dbReference>
<reference evidence="9" key="2">
    <citation type="submission" date="2020-03" db="EMBL/GenBank/DDBJ databases">
        <title>Flavobacteriaceae bacterium strain TP-CH-4, a member of the family Flavobacteriaceae isolated from a deep-sea seamount.</title>
        <authorList>
            <person name="Zhang D.-C."/>
        </authorList>
    </citation>
    <scope>NUCLEOTIDE SEQUENCE</scope>
    <source>
        <strain evidence="9">TP-CH-4</strain>
    </source>
</reference>
<evidence type="ECO:0000256" key="3">
    <source>
        <dbReference type="ARBA" id="ARBA00022808"/>
    </source>
</evidence>
<comment type="pathway">
    <text evidence="5">Amino-acid degradation; L-histidine degradation into L-glutamate; L-glutamate from N-formimidoyl-L-glutamate (hydrolase route): step 1/1.</text>
</comment>
<keyword evidence="10" id="KW-1185">Reference proteome</keyword>
<comment type="caution">
    <text evidence="9">The sequence shown here is derived from an EMBL/GenBank/DDBJ whole genome shotgun (WGS) entry which is preliminary data.</text>
</comment>
<dbReference type="NCBIfam" id="TIGR01227">
    <property type="entry name" value="hutG"/>
    <property type="match status" value="1"/>
</dbReference>
<evidence type="ECO:0000256" key="5">
    <source>
        <dbReference type="HAMAP-Rule" id="MF_00737"/>
    </source>
</evidence>
<feature type="binding site" evidence="5">
    <location>
        <position position="157"/>
    </location>
    <ligand>
        <name>Mn(2+)</name>
        <dbReference type="ChEBI" id="CHEBI:29035"/>
        <label>2</label>
    </ligand>
</feature>
<evidence type="ECO:0000313" key="9">
    <source>
        <dbReference type="EMBL" id="NHF58473.1"/>
    </source>
</evidence>
<dbReference type="PANTHER" id="PTHR11358">
    <property type="entry name" value="ARGINASE/AGMATINASE"/>
    <property type="match status" value="1"/>
</dbReference>
<keyword evidence="1 5" id="KW-0479">Metal-binding</keyword>
<keyword evidence="4 5" id="KW-0464">Manganese</keyword>
<dbReference type="InterPro" id="IPR023696">
    <property type="entry name" value="Ureohydrolase_dom_sf"/>
</dbReference>
<evidence type="ECO:0000256" key="1">
    <source>
        <dbReference type="ARBA" id="ARBA00022723"/>
    </source>
</evidence>
<feature type="binding site" evidence="7">
    <location>
        <position position="157"/>
    </location>
    <ligand>
        <name>Mn(2+)</name>
        <dbReference type="ChEBI" id="CHEBI:29035"/>
        <label>1</label>
    </ligand>
</feature>
<feature type="binding site" evidence="5 7">
    <location>
        <position position="159"/>
    </location>
    <ligand>
        <name>Mn(2+)</name>
        <dbReference type="ChEBI" id="CHEBI:29035"/>
        <label>1</label>
    </ligand>
</feature>
<dbReference type="GO" id="GO:0050415">
    <property type="term" value="F:formimidoylglutamase activity"/>
    <property type="evidence" value="ECO:0007669"/>
    <property type="project" value="UniProtKB-UniRule"/>
</dbReference>
<dbReference type="RefSeq" id="WP_152572965.1">
    <property type="nucleotide sequence ID" value="NZ_VIKU02000001.1"/>
</dbReference>
<proteinExistence type="inferred from homology"/>
<dbReference type="PROSITE" id="PS51409">
    <property type="entry name" value="ARGINASE_2"/>
    <property type="match status" value="1"/>
</dbReference>
<dbReference type="GO" id="GO:0030145">
    <property type="term" value="F:manganese ion binding"/>
    <property type="evidence" value="ECO:0007669"/>
    <property type="project" value="UniProtKB-UniRule"/>
</dbReference>
<dbReference type="Pfam" id="PF00491">
    <property type="entry name" value="Arginase"/>
    <property type="match status" value="1"/>
</dbReference>
<evidence type="ECO:0000256" key="4">
    <source>
        <dbReference type="ARBA" id="ARBA00023211"/>
    </source>
</evidence>
<keyword evidence="3 5" id="KW-0369">Histidine metabolism</keyword>
<dbReference type="GO" id="GO:0008783">
    <property type="term" value="F:agmatinase activity"/>
    <property type="evidence" value="ECO:0007669"/>
    <property type="project" value="TreeGrafter"/>
</dbReference>
<dbReference type="PIRSF" id="PIRSF036979">
    <property type="entry name" value="Arginase"/>
    <property type="match status" value="1"/>
</dbReference>
<dbReference type="EC" id="3.5.3.8" evidence="5 6"/>
<dbReference type="InterPro" id="IPR006035">
    <property type="entry name" value="Ureohydrolase"/>
</dbReference>
<dbReference type="Gene3D" id="3.40.800.10">
    <property type="entry name" value="Ureohydrolase domain"/>
    <property type="match status" value="1"/>
</dbReference>
<comment type="function">
    <text evidence="5">Catalyzes the conversion of N-formimidoyl-L-glutamate to L-glutamate and formamide.</text>
</comment>
<evidence type="ECO:0000256" key="2">
    <source>
        <dbReference type="ARBA" id="ARBA00022801"/>
    </source>
</evidence>
<protein>
    <recommendedName>
        <fullName evidence="5 6">Formimidoylglutamase</fullName>
        <ecNumber evidence="5 6">3.5.3.8</ecNumber>
    </recommendedName>
    <alternativeName>
        <fullName evidence="5">Formiminoglutamase</fullName>
    </alternativeName>
    <alternativeName>
        <fullName evidence="5">Formiminoglutamate hydrolase</fullName>
    </alternativeName>
</protein>
<dbReference type="CDD" id="cd09988">
    <property type="entry name" value="Formimidoylglutamase"/>
    <property type="match status" value="1"/>
</dbReference>
<feature type="binding site" evidence="5 7">
    <location>
        <position position="129"/>
    </location>
    <ligand>
        <name>Mn(2+)</name>
        <dbReference type="ChEBI" id="CHEBI:29035"/>
        <label>1</label>
    </ligand>
</feature>
<evidence type="ECO:0000256" key="8">
    <source>
        <dbReference type="PROSITE-ProRule" id="PRU00742"/>
    </source>
</evidence>
<dbReference type="HAMAP" id="MF_00737">
    <property type="entry name" value="Formimidoylglutam"/>
    <property type="match status" value="1"/>
</dbReference>
<reference evidence="9" key="1">
    <citation type="submission" date="2019-07" db="EMBL/GenBank/DDBJ databases">
        <authorList>
            <person name="De-Chao Zhang Q."/>
        </authorList>
    </citation>
    <scope>NUCLEOTIDE SEQUENCE</scope>
    <source>
        <strain evidence="9">TP-CH-4</strain>
    </source>
</reference>
<feature type="binding site" evidence="5">
    <location>
        <position position="249"/>
    </location>
    <ligand>
        <name>Mn(2+)</name>
        <dbReference type="ChEBI" id="CHEBI:29035"/>
        <label>2</label>
    </ligand>
</feature>
<organism evidence="9 10">
    <name type="scientific">Pelagihabitans pacificus</name>
    <dbReference type="NCBI Taxonomy" id="2696054"/>
    <lineage>
        <taxon>Bacteria</taxon>
        <taxon>Pseudomonadati</taxon>
        <taxon>Bacteroidota</taxon>
        <taxon>Flavobacteriia</taxon>
        <taxon>Flavobacteriales</taxon>
        <taxon>Flavobacteriaceae</taxon>
        <taxon>Pelagihabitans</taxon>
    </lineage>
</organism>
<keyword evidence="2 5" id="KW-0378">Hydrolase</keyword>
<evidence type="ECO:0000256" key="6">
    <source>
        <dbReference type="NCBIfam" id="TIGR01227"/>
    </source>
</evidence>
<dbReference type="EMBL" id="VIKU02000001">
    <property type="protein sequence ID" value="NHF58473.1"/>
    <property type="molecule type" value="Genomic_DNA"/>
</dbReference>
<comment type="catalytic activity">
    <reaction evidence="5">
        <text>N-formimidoyl-L-glutamate + H2O = formamide + L-glutamate</text>
        <dbReference type="Rhea" id="RHEA:22492"/>
        <dbReference type="ChEBI" id="CHEBI:15377"/>
        <dbReference type="ChEBI" id="CHEBI:16397"/>
        <dbReference type="ChEBI" id="CHEBI:29985"/>
        <dbReference type="ChEBI" id="CHEBI:58928"/>
        <dbReference type="EC" id="3.5.3.8"/>
    </reaction>
</comment>
<comment type="similarity">
    <text evidence="5 8">Belongs to the arginase family.</text>
</comment>
<feature type="binding site" evidence="7">
    <location>
        <position position="249"/>
    </location>
    <ligand>
        <name>Mn(2+)</name>
        <dbReference type="ChEBI" id="CHEBI:29035"/>
        <label>1</label>
    </ligand>
</feature>
<dbReference type="AlphaFoldDB" id="A0A967ECN6"/>
<dbReference type="GO" id="GO:0033389">
    <property type="term" value="P:putrescine biosynthetic process from arginine, via agmatine"/>
    <property type="evidence" value="ECO:0007669"/>
    <property type="project" value="TreeGrafter"/>
</dbReference>
<comment type="cofactor">
    <cofactor evidence="5 7">
        <name>Mn(2+)</name>
        <dbReference type="ChEBI" id="CHEBI:29035"/>
    </cofactor>
    <text evidence="5 7">Binds 2 manganese ions per subunit.</text>
</comment>
<feature type="binding site" evidence="5 7">
    <location>
        <position position="155"/>
    </location>
    <ligand>
        <name>Mn(2+)</name>
        <dbReference type="ChEBI" id="CHEBI:29035"/>
        <label>1</label>
    </ligand>
</feature>
<gene>
    <name evidence="5 9" type="primary">hutG</name>
    <name evidence="9" type="ORF">FK220_003935</name>
</gene>
<dbReference type="SUPFAM" id="SSF52768">
    <property type="entry name" value="Arginase/deacetylase"/>
    <property type="match status" value="1"/>
</dbReference>
<accession>A0A967ECN6</accession>
<dbReference type="Proteomes" id="UP000707206">
    <property type="component" value="Unassembled WGS sequence"/>
</dbReference>